<reference evidence="6 7" key="1">
    <citation type="journal article" date="2010" name="Nature">
        <title>Genome sequence of the palaeopolyploid soybean.</title>
        <authorList>
            <person name="Schmutz J."/>
            <person name="Cannon S.B."/>
            <person name="Schlueter J."/>
            <person name="Ma J."/>
            <person name="Mitros T."/>
            <person name="Nelson W."/>
            <person name="Hyten D.L."/>
            <person name="Song Q."/>
            <person name="Thelen J.J."/>
            <person name="Cheng J."/>
            <person name="Xu D."/>
            <person name="Hellsten U."/>
            <person name="May G.D."/>
            <person name="Yu Y."/>
            <person name="Sakurai T."/>
            <person name="Umezawa T."/>
            <person name="Bhattacharyya M.K."/>
            <person name="Sandhu D."/>
            <person name="Valliyodan B."/>
            <person name="Lindquist E."/>
            <person name="Peto M."/>
            <person name="Grant D."/>
            <person name="Shu S."/>
            <person name="Goodstein D."/>
            <person name="Barry K."/>
            <person name="Futrell-Griggs M."/>
            <person name="Abernathy B."/>
            <person name="Du J."/>
            <person name="Tian Z."/>
            <person name="Zhu L."/>
            <person name="Gill N."/>
            <person name="Joshi T."/>
            <person name="Libault M."/>
            <person name="Sethuraman A."/>
            <person name="Zhang X.-C."/>
            <person name="Shinozaki K."/>
            <person name="Nguyen H.T."/>
            <person name="Wing R.A."/>
            <person name="Cregan P."/>
            <person name="Specht J."/>
            <person name="Grimwood J."/>
            <person name="Rokhsar D."/>
            <person name="Stacey G."/>
            <person name="Shoemaker R.C."/>
            <person name="Jackson S.A."/>
        </authorList>
    </citation>
    <scope>NUCLEOTIDE SEQUENCE</scope>
    <source>
        <strain evidence="7">cv. Williams 82</strain>
        <tissue evidence="6">Callus</tissue>
    </source>
</reference>
<gene>
    <name evidence="6" type="ORF">GLYMA_14G198500</name>
</gene>
<evidence type="ECO:0000259" key="5">
    <source>
        <dbReference type="Pfam" id="PF03081"/>
    </source>
</evidence>
<keyword evidence="3" id="KW-0653">Protein transport</keyword>
<dbReference type="Gene3D" id="1.20.1280.170">
    <property type="entry name" value="Exocyst complex component Exo70"/>
    <property type="match status" value="1"/>
</dbReference>
<dbReference type="InParanoid" id="A0A0R0GFH3"/>
<evidence type="ECO:0000256" key="1">
    <source>
        <dbReference type="ARBA" id="ARBA00006756"/>
    </source>
</evidence>
<dbReference type="AlphaFoldDB" id="A0A0R0GFH3"/>
<keyword evidence="4" id="KW-1133">Transmembrane helix</keyword>
<keyword evidence="4" id="KW-0472">Membrane</keyword>
<dbReference type="InterPro" id="IPR016159">
    <property type="entry name" value="Cullin_repeat-like_dom_sf"/>
</dbReference>
<proteinExistence type="inferred from homology"/>
<dbReference type="PaxDb" id="3847-GLYMA14G37763.1"/>
<dbReference type="PANTHER" id="PTHR12542">
    <property type="entry name" value="EXOCYST COMPLEX PROTEIN EXO70"/>
    <property type="match status" value="1"/>
</dbReference>
<name>A0A0R0GFH3_SOYBN</name>
<dbReference type="SMR" id="A0A0R0GFH3"/>
<evidence type="ECO:0000256" key="4">
    <source>
        <dbReference type="SAM" id="Phobius"/>
    </source>
</evidence>
<comment type="similarity">
    <text evidence="1 3">Belongs to the EXO70 family.</text>
</comment>
<protein>
    <recommendedName>
        <fullName evidence="3">Exocyst subunit Exo70 family protein</fullName>
    </recommendedName>
</protein>
<reference evidence="7" key="2">
    <citation type="submission" date="2018-02" db="UniProtKB">
        <authorList>
            <consortium name="EnsemblPlants"/>
        </authorList>
    </citation>
    <scope>IDENTIFICATION</scope>
    <source>
        <strain evidence="7">Williams 82</strain>
    </source>
</reference>
<dbReference type="GO" id="GO:0005546">
    <property type="term" value="F:phosphatidylinositol-4,5-bisphosphate binding"/>
    <property type="evidence" value="ECO:0007669"/>
    <property type="project" value="InterPro"/>
</dbReference>
<reference evidence="6" key="3">
    <citation type="submission" date="2018-07" db="EMBL/GenBank/DDBJ databases">
        <title>WGS assembly of Glycine max.</title>
        <authorList>
            <person name="Schmutz J."/>
            <person name="Cannon S."/>
            <person name="Schlueter J."/>
            <person name="Ma J."/>
            <person name="Mitros T."/>
            <person name="Nelson W."/>
            <person name="Hyten D."/>
            <person name="Song Q."/>
            <person name="Thelen J."/>
            <person name="Cheng J."/>
            <person name="Xu D."/>
            <person name="Hellsten U."/>
            <person name="May G."/>
            <person name="Yu Y."/>
            <person name="Sakurai T."/>
            <person name="Umezawa T."/>
            <person name="Bhattacharyya M."/>
            <person name="Sandhu D."/>
            <person name="Valliyodan B."/>
            <person name="Lindquist E."/>
            <person name="Peto M."/>
            <person name="Grant D."/>
            <person name="Shu S."/>
            <person name="Goodstein D."/>
            <person name="Barry K."/>
            <person name="Futrell-Griggs M."/>
            <person name="Abernathy B."/>
            <person name="Du J."/>
            <person name="Tian Z."/>
            <person name="Zhu L."/>
            <person name="Gill N."/>
            <person name="Joshi T."/>
            <person name="Libault M."/>
            <person name="Sethuraman A."/>
            <person name="Zhang X."/>
            <person name="Shinozaki K."/>
            <person name="Nguyen H."/>
            <person name="Wing R."/>
            <person name="Cregan P."/>
            <person name="Specht J."/>
            <person name="Grimwood J."/>
            <person name="Rokhsar D."/>
            <person name="Stacey G."/>
            <person name="Shoemaker R."/>
            <person name="Jackson S."/>
        </authorList>
    </citation>
    <scope>NUCLEOTIDE SEQUENCE</scope>
    <source>
        <tissue evidence="6">Callus</tissue>
    </source>
</reference>
<evidence type="ECO:0000256" key="3">
    <source>
        <dbReference type="RuleBase" id="RU365026"/>
    </source>
</evidence>
<dbReference type="Pfam" id="PF03081">
    <property type="entry name" value="Exo70_C"/>
    <property type="match status" value="1"/>
</dbReference>
<keyword evidence="3" id="KW-0268">Exocytosis</keyword>
<sequence>MAALFVVWRIVCFASSVVGLLCYALSSSFNHLLGKYWTWWKPSTSLRLENHLAILVSMATSIYSFFFDKAANGKPDAYSLISYASFVAIMSLGLSRLTQFGFEIDLLHFFCGGLIIQFLEIKRWLVIIGGCFIYFLVVILRPSLKTPEQRVLLLEEDSGNDGLILLRFINCIMSLEKENEMLVPMVCSHVNKYIKAMVDSESKDEGHIPELQLDPDVNFMMDAQPSGISMHLHETVKLMMAAGFEQECCDAYSNCHKEFLEQCLWALGLQLQALNTWNIENWIKTCKAAGKILFPNERRLCDSVFFGLSRAVDVSFTKVCKGLTIRLLSFADTMITTESYFLLNLLSSVIPKMSESLHEIKQELLLHKFCKDSMYMLLKADVKKVEKRLNILKAFAKIIYGNTAQATVAGGGLHLITLQLVNYIHLIRLQGTGKSSFSVLIAWMTELLESILEAKSRDDYTDPALGYVFMMNNLRYIGQEACKWRSIVDERNDNWFRQTATKVGHNCKLYQRSSWNKMLHILMLEGKESVVPPNVVAESMKDKLNLFNLMFVEIITQWADVIGKVVFLQTILLEEEEVAKEALAEGVLMGKETRFVHILDSQITLLMNVTETWISSWTQASQASRIKCLDDTAATTTELGSPTKRTCKIKRKTENTAKQQARVYTMSLGGSTMCLHPREMQLIIITLIMKHYKFNTSSS</sequence>
<evidence type="ECO:0000313" key="7">
    <source>
        <dbReference type="EnsemblPlants" id="KRH17105"/>
    </source>
</evidence>
<feature type="transmembrane region" description="Helical" evidence="4">
    <location>
        <begin position="50"/>
        <end position="66"/>
    </location>
</feature>
<dbReference type="STRING" id="3847.A0A0R0GFH3"/>
<dbReference type="EnsemblPlants" id="KRH17105">
    <property type="protein sequence ID" value="KRH17105"/>
    <property type="gene ID" value="GLYMA_14G198500"/>
</dbReference>
<feature type="transmembrane region" description="Helical" evidence="4">
    <location>
        <begin position="124"/>
        <end position="144"/>
    </location>
</feature>
<keyword evidence="8" id="KW-1185">Reference proteome</keyword>
<keyword evidence="2 3" id="KW-0813">Transport</keyword>
<accession>A0A0R0GFH3</accession>
<dbReference type="Gramene" id="KRH17105">
    <property type="protein sequence ID" value="KRH17105"/>
    <property type="gene ID" value="GLYMA_14G198500"/>
</dbReference>
<organism evidence="6">
    <name type="scientific">Glycine max</name>
    <name type="common">Soybean</name>
    <name type="synonym">Glycine hispida</name>
    <dbReference type="NCBI Taxonomy" id="3847"/>
    <lineage>
        <taxon>Eukaryota</taxon>
        <taxon>Viridiplantae</taxon>
        <taxon>Streptophyta</taxon>
        <taxon>Embryophyta</taxon>
        <taxon>Tracheophyta</taxon>
        <taxon>Spermatophyta</taxon>
        <taxon>Magnoliopsida</taxon>
        <taxon>eudicotyledons</taxon>
        <taxon>Gunneridae</taxon>
        <taxon>Pentapetalae</taxon>
        <taxon>rosids</taxon>
        <taxon>fabids</taxon>
        <taxon>Fabales</taxon>
        <taxon>Fabaceae</taxon>
        <taxon>Papilionoideae</taxon>
        <taxon>50 kb inversion clade</taxon>
        <taxon>NPAAA clade</taxon>
        <taxon>indigoferoid/millettioid clade</taxon>
        <taxon>Phaseoleae</taxon>
        <taxon>Glycine</taxon>
        <taxon>Glycine subgen. Soja</taxon>
    </lineage>
</organism>
<evidence type="ECO:0000256" key="2">
    <source>
        <dbReference type="ARBA" id="ARBA00022448"/>
    </source>
</evidence>
<keyword evidence="4" id="KW-0812">Transmembrane</keyword>
<dbReference type="GO" id="GO:0015031">
    <property type="term" value="P:protein transport"/>
    <property type="evidence" value="ECO:0007669"/>
    <property type="project" value="UniProtKB-KW"/>
</dbReference>
<dbReference type="GO" id="GO:0006887">
    <property type="term" value="P:exocytosis"/>
    <property type="evidence" value="ECO:0000318"/>
    <property type="project" value="GO_Central"/>
</dbReference>
<evidence type="ECO:0000313" key="8">
    <source>
        <dbReference type="Proteomes" id="UP000008827"/>
    </source>
</evidence>
<dbReference type="GO" id="GO:0000145">
    <property type="term" value="C:exocyst"/>
    <property type="evidence" value="ECO:0000318"/>
    <property type="project" value="GO_Central"/>
</dbReference>
<feature type="domain" description="Exocyst complex subunit Exo70 C-terminal" evidence="5">
    <location>
        <begin position="281"/>
        <end position="556"/>
    </location>
</feature>
<dbReference type="SUPFAM" id="SSF74788">
    <property type="entry name" value="Cullin repeat-like"/>
    <property type="match status" value="1"/>
</dbReference>
<dbReference type="InterPro" id="IPR046364">
    <property type="entry name" value="Exo70_C"/>
</dbReference>
<evidence type="ECO:0000313" key="6">
    <source>
        <dbReference type="EMBL" id="KRH17105.1"/>
    </source>
</evidence>
<dbReference type="InterPro" id="IPR004140">
    <property type="entry name" value="Exo70"/>
</dbReference>
<dbReference type="Proteomes" id="UP000008827">
    <property type="component" value="Chromosome 14"/>
</dbReference>
<dbReference type="PANTHER" id="PTHR12542:SF180">
    <property type="entry name" value="EXOCYST SUBUNIT EXO70 FAMILY PROTEIN"/>
    <property type="match status" value="1"/>
</dbReference>
<dbReference type="EMBL" id="CM000847">
    <property type="protein sequence ID" value="KRH17105.1"/>
    <property type="molecule type" value="Genomic_DNA"/>
</dbReference>
<comment type="function">
    <text evidence="3">Component of the exocyst complex.</text>
</comment>
<feature type="transmembrane region" description="Helical" evidence="4">
    <location>
        <begin position="78"/>
        <end position="94"/>
    </location>
</feature>